<name>A0A9J5ZEM4_SOLCO</name>
<dbReference type="EMBL" id="JACXVP010000004">
    <property type="protein sequence ID" value="KAG5611337.1"/>
    <property type="molecule type" value="Genomic_DNA"/>
</dbReference>
<organism evidence="1 2">
    <name type="scientific">Solanum commersonii</name>
    <name type="common">Commerson's wild potato</name>
    <name type="synonym">Commerson's nightshade</name>
    <dbReference type="NCBI Taxonomy" id="4109"/>
    <lineage>
        <taxon>Eukaryota</taxon>
        <taxon>Viridiplantae</taxon>
        <taxon>Streptophyta</taxon>
        <taxon>Embryophyta</taxon>
        <taxon>Tracheophyta</taxon>
        <taxon>Spermatophyta</taxon>
        <taxon>Magnoliopsida</taxon>
        <taxon>eudicotyledons</taxon>
        <taxon>Gunneridae</taxon>
        <taxon>Pentapetalae</taxon>
        <taxon>asterids</taxon>
        <taxon>lamiids</taxon>
        <taxon>Solanales</taxon>
        <taxon>Solanaceae</taxon>
        <taxon>Solanoideae</taxon>
        <taxon>Solaneae</taxon>
        <taxon>Solanum</taxon>
    </lineage>
</organism>
<sequence length="212" mass="24106">METQAFTNPILVKFQPKVDQYEEMEKDVKAKASDDEAVRNFQTTRGNKSLEYKDLCVQPAIDLPVGCKLPKFDTFNGIDVSAVMIDQARIPGQVPPYLNQPHQPIYPYQYGEASHALYHPPSTPYHVYKTQANYYQPRAPTYNKPHSYQPLQASTFQNRPYVAPRAPLIEVTAATSYMPLYNSETSTIWGAEPGETLKNLTCTPSLVRRESW</sequence>
<accession>A0A9J5ZEM4</accession>
<protein>
    <submittedName>
        <fullName evidence="1">Uncharacterized protein</fullName>
    </submittedName>
</protein>
<evidence type="ECO:0000313" key="1">
    <source>
        <dbReference type="EMBL" id="KAG5611337.1"/>
    </source>
</evidence>
<dbReference type="Proteomes" id="UP000824120">
    <property type="component" value="Chromosome 4"/>
</dbReference>
<evidence type="ECO:0000313" key="2">
    <source>
        <dbReference type="Proteomes" id="UP000824120"/>
    </source>
</evidence>
<gene>
    <name evidence="1" type="ORF">H5410_022618</name>
</gene>
<comment type="caution">
    <text evidence="1">The sequence shown here is derived from an EMBL/GenBank/DDBJ whole genome shotgun (WGS) entry which is preliminary data.</text>
</comment>
<dbReference type="AlphaFoldDB" id="A0A9J5ZEM4"/>
<proteinExistence type="predicted"/>
<keyword evidence="2" id="KW-1185">Reference proteome</keyword>
<reference evidence="1 2" key="1">
    <citation type="submission" date="2020-09" db="EMBL/GenBank/DDBJ databases">
        <title>De no assembly of potato wild relative species, Solanum commersonii.</title>
        <authorList>
            <person name="Cho K."/>
        </authorList>
    </citation>
    <scope>NUCLEOTIDE SEQUENCE [LARGE SCALE GENOMIC DNA]</scope>
    <source>
        <strain evidence="1">LZ3.2</strain>
        <tissue evidence="1">Leaf</tissue>
    </source>
</reference>